<dbReference type="Proteomes" id="UP001274830">
    <property type="component" value="Unassembled WGS sequence"/>
</dbReference>
<dbReference type="AlphaFoldDB" id="A0AAE1C4H4"/>
<protein>
    <recommendedName>
        <fullName evidence="4">BZIP domain-containing protein</fullName>
    </recommendedName>
</protein>
<gene>
    <name evidence="2" type="ORF">LTR78_001994</name>
</gene>
<feature type="compositionally biased region" description="Low complexity" evidence="1">
    <location>
        <begin position="61"/>
        <end position="73"/>
    </location>
</feature>
<evidence type="ECO:0000313" key="2">
    <source>
        <dbReference type="EMBL" id="KAK3677899.1"/>
    </source>
</evidence>
<evidence type="ECO:0000256" key="1">
    <source>
        <dbReference type="SAM" id="MobiDB-lite"/>
    </source>
</evidence>
<dbReference type="SUPFAM" id="SSF57959">
    <property type="entry name" value="Leucine zipper domain"/>
    <property type="match status" value="1"/>
</dbReference>
<comment type="caution">
    <text evidence="2">The sequence shown here is derived from an EMBL/GenBank/DDBJ whole genome shotgun (WGS) entry which is preliminary data.</text>
</comment>
<feature type="region of interest" description="Disordered" evidence="1">
    <location>
        <begin position="1"/>
        <end position="94"/>
    </location>
</feature>
<accession>A0AAE1C4H4</accession>
<reference evidence="2" key="1">
    <citation type="submission" date="2023-07" db="EMBL/GenBank/DDBJ databases">
        <title>Black Yeasts Isolated from many extreme environments.</title>
        <authorList>
            <person name="Coleine C."/>
            <person name="Stajich J.E."/>
            <person name="Selbmann L."/>
        </authorList>
    </citation>
    <scope>NUCLEOTIDE SEQUENCE</scope>
    <source>
        <strain evidence="2">CCFEE 5485</strain>
    </source>
</reference>
<sequence length="414" mass="46091">MSTPATDSRNEQSPSTVSESSGGFKSFWRKSERHTPSQDVQFVQQDPSTKRKSRGIGRLFSSSTSGPASPGSSENSGDIGKRRQQVYQAQKRHRNRKVEYVQSLEAEVARLQHLDATVNSERNTIAIENEKLRALLAAGPAEAQLDSLKLDQQDLDISMLGGATVNSHYDEFIGHERWFMDIDDLTDSSWTSTDDSDRTETNRTETNGTSHHNLAIPVDHRGDSWAALDFIMALEWPCKSHVHHHAINPDVSAPLACDVGKFHGHAFTTTQAVFQSSMPPSTQLHRQNPTSLEEADVQQVSASNNCWQLPHSEIDKCVPYFRSLREHPLILSYYRLVFLSAQLPLDDEQVTPAKAYAEIKRHLPEKTALRPVLDAMKITLSKAVNCSGFGAWMPIETFQACLKSVTGIDIGISI</sequence>
<organism evidence="2 3">
    <name type="scientific">Recurvomyces mirabilis</name>
    <dbReference type="NCBI Taxonomy" id="574656"/>
    <lineage>
        <taxon>Eukaryota</taxon>
        <taxon>Fungi</taxon>
        <taxon>Dikarya</taxon>
        <taxon>Ascomycota</taxon>
        <taxon>Pezizomycotina</taxon>
        <taxon>Dothideomycetes</taxon>
        <taxon>Dothideomycetidae</taxon>
        <taxon>Mycosphaerellales</taxon>
        <taxon>Teratosphaeriaceae</taxon>
        <taxon>Recurvomyces</taxon>
    </lineage>
</organism>
<feature type="compositionally biased region" description="Polar residues" evidence="1">
    <location>
        <begin position="1"/>
        <end position="23"/>
    </location>
</feature>
<dbReference type="InterPro" id="IPR046347">
    <property type="entry name" value="bZIP_sf"/>
</dbReference>
<feature type="region of interest" description="Disordered" evidence="1">
    <location>
        <begin position="189"/>
        <end position="215"/>
    </location>
</feature>
<proteinExistence type="predicted"/>
<dbReference type="Gene3D" id="1.20.5.170">
    <property type="match status" value="1"/>
</dbReference>
<feature type="compositionally biased region" description="Polar residues" evidence="1">
    <location>
        <begin position="37"/>
        <end position="47"/>
    </location>
</feature>
<dbReference type="CDD" id="cd14688">
    <property type="entry name" value="bZIP_YAP"/>
    <property type="match status" value="1"/>
</dbReference>
<dbReference type="EMBL" id="JAUTXT010000005">
    <property type="protein sequence ID" value="KAK3677899.1"/>
    <property type="molecule type" value="Genomic_DNA"/>
</dbReference>
<dbReference type="GO" id="GO:0003700">
    <property type="term" value="F:DNA-binding transcription factor activity"/>
    <property type="evidence" value="ECO:0007669"/>
    <property type="project" value="InterPro"/>
</dbReference>
<evidence type="ECO:0008006" key="4">
    <source>
        <dbReference type="Google" id="ProtNLM"/>
    </source>
</evidence>
<evidence type="ECO:0000313" key="3">
    <source>
        <dbReference type="Proteomes" id="UP001274830"/>
    </source>
</evidence>
<name>A0AAE1C4H4_9PEZI</name>
<keyword evidence="3" id="KW-1185">Reference proteome</keyword>